<comment type="cofactor">
    <cofactor evidence="1">
        <name>Mg(2+)</name>
        <dbReference type="ChEBI" id="CHEBI:18420"/>
    </cofactor>
</comment>
<dbReference type="GO" id="GO:0006576">
    <property type="term" value="P:biogenic amine metabolic process"/>
    <property type="evidence" value="ECO:0007669"/>
    <property type="project" value="UniProtKB-ARBA"/>
</dbReference>
<dbReference type="GO" id="GO:0042402">
    <property type="term" value="P:biogenic amine catabolic process"/>
    <property type="evidence" value="ECO:0007669"/>
    <property type="project" value="UniProtKB-ARBA"/>
</dbReference>
<comment type="similarity">
    <text evidence="3 8 9">Belongs to the glutamine synthetase family.</text>
</comment>
<evidence type="ECO:0000256" key="3">
    <source>
        <dbReference type="ARBA" id="ARBA00009897"/>
    </source>
</evidence>
<keyword evidence="13" id="KW-1185">Reference proteome</keyword>
<evidence type="ECO:0000256" key="6">
    <source>
        <dbReference type="ARBA" id="ARBA00022840"/>
    </source>
</evidence>
<evidence type="ECO:0000256" key="8">
    <source>
        <dbReference type="PROSITE-ProRule" id="PRU01330"/>
    </source>
</evidence>
<organism evidence="12 13">
    <name type="scientific">Alloyangia pacifica</name>
    <dbReference type="NCBI Taxonomy" id="311180"/>
    <lineage>
        <taxon>Bacteria</taxon>
        <taxon>Pseudomonadati</taxon>
        <taxon>Pseudomonadota</taxon>
        <taxon>Alphaproteobacteria</taxon>
        <taxon>Rhodobacterales</taxon>
        <taxon>Roseobacteraceae</taxon>
        <taxon>Alloyangia</taxon>
    </lineage>
</organism>
<dbReference type="GO" id="GO:0006542">
    <property type="term" value="P:glutamine biosynthetic process"/>
    <property type="evidence" value="ECO:0007669"/>
    <property type="project" value="InterPro"/>
</dbReference>
<dbReference type="PROSITE" id="PS51987">
    <property type="entry name" value="GS_CATALYTIC"/>
    <property type="match status" value="1"/>
</dbReference>
<reference evidence="13" key="1">
    <citation type="submission" date="2016-10" db="EMBL/GenBank/DDBJ databases">
        <authorList>
            <person name="Varghese N."/>
            <person name="Submissions S."/>
        </authorList>
    </citation>
    <scope>NUCLEOTIDE SEQUENCE [LARGE SCALE GENOMIC DNA]</scope>
    <source>
        <strain evidence="13">DSM 26894</strain>
    </source>
</reference>
<evidence type="ECO:0000259" key="10">
    <source>
        <dbReference type="PROSITE" id="PS51986"/>
    </source>
</evidence>
<accession>A0A1I6W2J0</accession>
<dbReference type="SUPFAM" id="SSF55931">
    <property type="entry name" value="Glutamine synthetase/guanido kinase"/>
    <property type="match status" value="1"/>
</dbReference>
<proteinExistence type="inferred from homology"/>
<evidence type="ECO:0000313" key="13">
    <source>
        <dbReference type="Proteomes" id="UP000199392"/>
    </source>
</evidence>
<protein>
    <submittedName>
        <fullName evidence="12">L-glutamine synthetase</fullName>
    </submittedName>
</protein>
<dbReference type="FunFam" id="3.30.590.10:FF:000005">
    <property type="entry name" value="Probable glutamine synthetase"/>
    <property type="match status" value="1"/>
</dbReference>
<dbReference type="AlphaFoldDB" id="A0A1I6W2J0"/>
<dbReference type="GO" id="GO:0004356">
    <property type="term" value="F:glutamine synthetase activity"/>
    <property type="evidence" value="ECO:0007669"/>
    <property type="project" value="InterPro"/>
</dbReference>
<gene>
    <name evidence="12" type="ORF">SAMN04488050_11483</name>
</gene>
<evidence type="ECO:0000256" key="2">
    <source>
        <dbReference type="ARBA" id="ARBA00003117"/>
    </source>
</evidence>
<dbReference type="EMBL" id="FOZW01000014">
    <property type="protein sequence ID" value="SFT20192.1"/>
    <property type="molecule type" value="Genomic_DNA"/>
</dbReference>
<keyword evidence="5" id="KW-0547">Nucleotide-binding</keyword>
<keyword evidence="4" id="KW-0436">Ligase</keyword>
<evidence type="ECO:0000313" key="12">
    <source>
        <dbReference type="EMBL" id="SFT20192.1"/>
    </source>
</evidence>
<dbReference type="STRING" id="311180.SAMN04488050_11483"/>
<dbReference type="Gene3D" id="3.30.590.10">
    <property type="entry name" value="Glutamine synthetase/guanido kinase, catalytic domain"/>
    <property type="match status" value="1"/>
</dbReference>
<evidence type="ECO:0000256" key="9">
    <source>
        <dbReference type="RuleBase" id="RU000384"/>
    </source>
</evidence>
<keyword evidence="7" id="KW-0535">Nitrogen fixation</keyword>
<name>A0A1I6W2J0_9RHOB</name>
<dbReference type="PROSITE" id="PS51986">
    <property type="entry name" value="GS_BETA_GRASP"/>
    <property type="match status" value="1"/>
</dbReference>
<evidence type="ECO:0000256" key="1">
    <source>
        <dbReference type="ARBA" id="ARBA00001946"/>
    </source>
</evidence>
<dbReference type="PANTHER" id="PTHR43785">
    <property type="entry name" value="GAMMA-GLUTAMYLPUTRESCINE SYNTHETASE"/>
    <property type="match status" value="1"/>
</dbReference>
<dbReference type="SMART" id="SM01230">
    <property type="entry name" value="Gln-synt_C"/>
    <property type="match status" value="1"/>
</dbReference>
<dbReference type="Gene3D" id="3.10.20.70">
    <property type="entry name" value="Glutamine synthetase, N-terminal domain"/>
    <property type="match status" value="1"/>
</dbReference>
<feature type="domain" description="GS beta-grasp" evidence="10">
    <location>
        <begin position="17"/>
        <end position="112"/>
    </location>
</feature>
<dbReference type="Pfam" id="PF00120">
    <property type="entry name" value="Gln-synt_C"/>
    <property type="match status" value="1"/>
</dbReference>
<evidence type="ECO:0000256" key="4">
    <source>
        <dbReference type="ARBA" id="ARBA00022598"/>
    </source>
</evidence>
<evidence type="ECO:0000256" key="5">
    <source>
        <dbReference type="ARBA" id="ARBA00022741"/>
    </source>
</evidence>
<sequence length="454" mass="50435">MTAPLTLDDLKNAARAGEIDTVLVCVVDMQGRLQGKRFHVSNFLEHAIEETHCCNYLFATDLVMSTPEGFASTSWASGYGDYVMKPDLATLRRVPWLEGTAMILCDVMDHHTHAPVPESPRQMLQKQIARAEAMGLTPMMATELEFFLYARSYDEIRHSGWRDLETLSPYNQDYSIQLTSREEYVMRPVRNHLYAMGVPVECTKGEAEHGQEELNIRYADALTCADHHAISKHAVKEIAHQQGHGATFMAKWQADKVGSAAHIHQSLFKGSENAFYDKDGAHCMSQTMKHYVAGLLKYAPEVTLFMAPYINSYKRFAPGTFAPTKTAWSVDNRTAGFRLVGEDTKGVRIECRIPGSDMNPYLACAAQLAAGLAGIEEKLELPAPAQGDVYGMDDVPDVPNTLRAAIDAFAGSDMLRAAFGDGVIEHFAHAARIEQEDFDRAVTDYELARGFERA</sequence>
<dbReference type="SUPFAM" id="SSF54368">
    <property type="entry name" value="Glutamine synthetase, N-terminal domain"/>
    <property type="match status" value="1"/>
</dbReference>
<dbReference type="InterPro" id="IPR008146">
    <property type="entry name" value="Gln_synth_cat_dom"/>
</dbReference>
<dbReference type="Proteomes" id="UP000199392">
    <property type="component" value="Unassembled WGS sequence"/>
</dbReference>
<comment type="function">
    <text evidence="2">Catalyzes the ATP-dependent biosynthesis of glutamine from glutamate and ammonia.</text>
</comment>
<keyword evidence="6" id="KW-0067">ATP-binding</keyword>
<dbReference type="InterPro" id="IPR008147">
    <property type="entry name" value="Gln_synt_N"/>
</dbReference>
<feature type="domain" description="GS catalytic" evidence="11">
    <location>
        <begin position="120"/>
        <end position="454"/>
    </location>
</feature>
<dbReference type="InterPro" id="IPR036651">
    <property type="entry name" value="Gln_synt_N_sf"/>
</dbReference>
<dbReference type="PANTHER" id="PTHR43785:SF12">
    <property type="entry name" value="TYPE-1 GLUTAMINE SYNTHETASE 2"/>
    <property type="match status" value="1"/>
</dbReference>
<dbReference type="InterPro" id="IPR014746">
    <property type="entry name" value="Gln_synth/guanido_kin_cat_dom"/>
</dbReference>
<evidence type="ECO:0000259" key="11">
    <source>
        <dbReference type="PROSITE" id="PS51987"/>
    </source>
</evidence>
<evidence type="ECO:0000256" key="7">
    <source>
        <dbReference type="ARBA" id="ARBA00023231"/>
    </source>
</evidence>
<dbReference type="RefSeq" id="WP_176806855.1">
    <property type="nucleotide sequence ID" value="NZ_FNCL01000015.1"/>
</dbReference>
<dbReference type="GO" id="GO:0005524">
    <property type="term" value="F:ATP binding"/>
    <property type="evidence" value="ECO:0007669"/>
    <property type="project" value="UniProtKB-KW"/>
</dbReference>